<gene>
    <name evidence="9" type="ORF">ACFPYK_11250</name>
</gene>
<feature type="compositionally biased region" description="Low complexity" evidence="7">
    <location>
        <begin position="8"/>
        <end position="22"/>
    </location>
</feature>
<feature type="domain" description="ABC transmembrane type-1" evidence="8">
    <location>
        <begin position="73"/>
        <end position="254"/>
    </location>
</feature>
<keyword evidence="5 6" id="KW-0472">Membrane</keyword>
<evidence type="ECO:0000256" key="1">
    <source>
        <dbReference type="ARBA" id="ARBA00004141"/>
    </source>
</evidence>
<evidence type="ECO:0000313" key="9">
    <source>
        <dbReference type="EMBL" id="MFC6149973.1"/>
    </source>
</evidence>
<proteinExistence type="inferred from homology"/>
<dbReference type="PANTHER" id="PTHR30177:SF4">
    <property type="entry name" value="OSMOPROTECTANT IMPORT PERMEASE PROTEIN OSMW"/>
    <property type="match status" value="1"/>
</dbReference>
<evidence type="ECO:0000256" key="2">
    <source>
        <dbReference type="ARBA" id="ARBA00022448"/>
    </source>
</evidence>
<dbReference type="SUPFAM" id="SSF161098">
    <property type="entry name" value="MetI-like"/>
    <property type="match status" value="1"/>
</dbReference>
<dbReference type="Proteomes" id="UP001596097">
    <property type="component" value="Unassembled WGS sequence"/>
</dbReference>
<dbReference type="Gene3D" id="1.10.3720.10">
    <property type="entry name" value="MetI-like"/>
    <property type="match status" value="1"/>
</dbReference>
<dbReference type="PANTHER" id="PTHR30177">
    <property type="entry name" value="GLYCINE BETAINE/L-PROLINE TRANSPORT SYSTEM PERMEASE PROTEIN PROW"/>
    <property type="match status" value="1"/>
</dbReference>
<dbReference type="EMBL" id="JBHSQL010000007">
    <property type="protein sequence ID" value="MFC6149973.1"/>
    <property type="molecule type" value="Genomic_DNA"/>
</dbReference>
<keyword evidence="4 6" id="KW-1133">Transmembrane helix</keyword>
<evidence type="ECO:0000256" key="4">
    <source>
        <dbReference type="ARBA" id="ARBA00022989"/>
    </source>
</evidence>
<dbReference type="CDD" id="cd06261">
    <property type="entry name" value="TM_PBP2"/>
    <property type="match status" value="1"/>
</dbReference>
<dbReference type="Pfam" id="PF00528">
    <property type="entry name" value="BPD_transp_1"/>
    <property type="match status" value="1"/>
</dbReference>
<feature type="transmembrane region" description="Helical" evidence="6">
    <location>
        <begin position="33"/>
        <end position="54"/>
    </location>
</feature>
<comment type="subcellular location">
    <subcellularLocation>
        <location evidence="6">Cell membrane</location>
        <topology evidence="6">Multi-pass membrane protein</topology>
    </subcellularLocation>
    <subcellularLocation>
        <location evidence="1">Membrane</location>
        <topology evidence="1">Multi-pass membrane protein</topology>
    </subcellularLocation>
</comment>
<dbReference type="InterPro" id="IPR035906">
    <property type="entry name" value="MetI-like_sf"/>
</dbReference>
<protein>
    <submittedName>
        <fullName evidence="9">ABC transporter permease</fullName>
    </submittedName>
</protein>
<comment type="similarity">
    <text evidence="6">Belongs to the binding-protein-dependent transport system permease family.</text>
</comment>
<evidence type="ECO:0000259" key="8">
    <source>
        <dbReference type="PROSITE" id="PS50928"/>
    </source>
</evidence>
<keyword evidence="2 6" id="KW-0813">Transport</keyword>
<evidence type="ECO:0000256" key="5">
    <source>
        <dbReference type="ARBA" id="ARBA00023136"/>
    </source>
</evidence>
<keyword evidence="3 6" id="KW-0812">Transmembrane</keyword>
<feature type="region of interest" description="Disordered" evidence="7">
    <location>
        <begin position="1"/>
        <end position="22"/>
    </location>
</feature>
<organism evidence="9 10">
    <name type="scientific">Mumia xiangluensis</name>
    <dbReference type="NCBI Taxonomy" id="1678900"/>
    <lineage>
        <taxon>Bacteria</taxon>
        <taxon>Bacillati</taxon>
        <taxon>Actinomycetota</taxon>
        <taxon>Actinomycetes</taxon>
        <taxon>Propionibacteriales</taxon>
        <taxon>Nocardioidaceae</taxon>
        <taxon>Mumia</taxon>
    </lineage>
</organism>
<comment type="caution">
    <text evidence="9">The sequence shown here is derived from an EMBL/GenBank/DDBJ whole genome shotgun (WGS) entry which is preliminary data.</text>
</comment>
<feature type="transmembrane region" description="Helical" evidence="6">
    <location>
        <begin position="138"/>
        <end position="157"/>
    </location>
</feature>
<sequence length="266" mass="27106">MSIATGPAATEDVADASTTTTADGAAPMRRGRAVGQLVACLAVFGALLVYVAVADLSSVEARNLSTTRLLTLSWQHFLLAMAAALLVIVLAIPLGILLTRGPMRRFSTPITAVAGFGQAAPAIGLIVIAALYFGTGRFPFVCALAVYGILPVLANVVTGIDGVDPRLVEAARGMGMSAFSTLVRVELPLAIPVIMTGVRTALVLMTGTAALGGFVNAGGLGTLVNTGIKLGLDNVLIVGALAIAALALFIDWLARIIEMAATPKGL</sequence>
<feature type="transmembrane region" description="Helical" evidence="6">
    <location>
        <begin position="235"/>
        <end position="254"/>
    </location>
</feature>
<dbReference type="InterPro" id="IPR000515">
    <property type="entry name" value="MetI-like"/>
</dbReference>
<keyword evidence="10" id="KW-1185">Reference proteome</keyword>
<evidence type="ECO:0000256" key="7">
    <source>
        <dbReference type="SAM" id="MobiDB-lite"/>
    </source>
</evidence>
<dbReference type="InterPro" id="IPR051204">
    <property type="entry name" value="ABC_transp_perm/SBD"/>
</dbReference>
<feature type="transmembrane region" description="Helical" evidence="6">
    <location>
        <begin position="189"/>
        <end position="215"/>
    </location>
</feature>
<evidence type="ECO:0000256" key="6">
    <source>
        <dbReference type="RuleBase" id="RU363032"/>
    </source>
</evidence>
<name>A0ABW1QNM0_9ACTN</name>
<evidence type="ECO:0000313" key="10">
    <source>
        <dbReference type="Proteomes" id="UP001596097"/>
    </source>
</evidence>
<feature type="transmembrane region" description="Helical" evidence="6">
    <location>
        <begin position="110"/>
        <end position="132"/>
    </location>
</feature>
<reference evidence="10" key="1">
    <citation type="journal article" date="2019" name="Int. J. Syst. Evol. Microbiol.">
        <title>The Global Catalogue of Microorganisms (GCM) 10K type strain sequencing project: providing services to taxonomists for standard genome sequencing and annotation.</title>
        <authorList>
            <consortium name="The Broad Institute Genomics Platform"/>
            <consortium name="The Broad Institute Genome Sequencing Center for Infectious Disease"/>
            <person name="Wu L."/>
            <person name="Ma J."/>
        </authorList>
    </citation>
    <scope>NUCLEOTIDE SEQUENCE [LARGE SCALE GENOMIC DNA]</scope>
    <source>
        <strain evidence="10">CGMCC 4.7198</strain>
    </source>
</reference>
<dbReference type="PROSITE" id="PS50928">
    <property type="entry name" value="ABC_TM1"/>
    <property type="match status" value="1"/>
</dbReference>
<accession>A0ABW1QNM0</accession>
<dbReference type="RefSeq" id="WP_205602826.1">
    <property type="nucleotide sequence ID" value="NZ_JBHSQL010000007.1"/>
</dbReference>
<evidence type="ECO:0000256" key="3">
    <source>
        <dbReference type="ARBA" id="ARBA00022692"/>
    </source>
</evidence>
<feature type="transmembrane region" description="Helical" evidence="6">
    <location>
        <begin position="74"/>
        <end position="98"/>
    </location>
</feature>